<comment type="caution">
    <text evidence="1">The sequence shown here is derived from an EMBL/GenBank/DDBJ whole genome shotgun (WGS) entry which is preliminary data.</text>
</comment>
<protein>
    <submittedName>
        <fullName evidence="1">Uncharacterized protein</fullName>
    </submittedName>
</protein>
<name>X1HUP3_9ZZZZ</name>
<organism evidence="1">
    <name type="scientific">marine sediment metagenome</name>
    <dbReference type="NCBI Taxonomy" id="412755"/>
    <lineage>
        <taxon>unclassified sequences</taxon>
        <taxon>metagenomes</taxon>
        <taxon>ecological metagenomes</taxon>
    </lineage>
</organism>
<proteinExistence type="predicted"/>
<dbReference type="AlphaFoldDB" id="X1HUP3"/>
<gene>
    <name evidence="1" type="ORF">S03H2_29461</name>
</gene>
<accession>X1HUP3</accession>
<dbReference type="EMBL" id="BARU01017785">
    <property type="protein sequence ID" value="GAH48983.1"/>
    <property type="molecule type" value="Genomic_DNA"/>
</dbReference>
<evidence type="ECO:0000313" key="1">
    <source>
        <dbReference type="EMBL" id="GAH48983.1"/>
    </source>
</evidence>
<reference evidence="1" key="1">
    <citation type="journal article" date="2014" name="Front. Microbiol.">
        <title>High frequency of phylogenetically diverse reductive dehalogenase-homologous genes in deep subseafloor sedimentary metagenomes.</title>
        <authorList>
            <person name="Kawai M."/>
            <person name="Futagami T."/>
            <person name="Toyoda A."/>
            <person name="Takaki Y."/>
            <person name="Nishi S."/>
            <person name="Hori S."/>
            <person name="Arai W."/>
            <person name="Tsubouchi T."/>
            <person name="Morono Y."/>
            <person name="Uchiyama I."/>
            <person name="Ito T."/>
            <person name="Fujiyama A."/>
            <person name="Inagaki F."/>
            <person name="Takami H."/>
        </authorList>
    </citation>
    <scope>NUCLEOTIDE SEQUENCE</scope>
    <source>
        <strain evidence="1">Expedition CK06-06</strain>
    </source>
</reference>
<sequence length="98" mass="11424">MTQLSCRKIESGLLRKGFRKENADHRVFRFYVGGKKTSISTFISHGSRYKEYDDDLLSKMKRELCMSNKKYLIDFIACPVTQERYTGDLISTRKVKGC</sequence>